<dbReference type="Gene3D" id="3.30.420.40">
    <property type="match status" value="2"/>
</dbReference>
<dbReference type="Gene3D" id="1.10.10.10">
    <property type="entry name" value="Winged helix-like DNA-binding domain superfamily/Winged helix DNA-binding domain"/>
    <property type="match status" value="1"/>
</dbReference>
<dbReference type="InterPro" id="IPR000600">
    <property type="entry name" value="ROK"/>
</dbReference>
<gene>
    <name evidence="2" type="ORF">BAQU_0967</name>
</gene>
<comment type="similarity">
    <text evidence="1">Belongs to the ROK (NagC/XylR) family.</text>
</comment>
<protein>
    <submittedName>
        <fullName evidence="2">ROK family transcriptional regulator</fullName>
    </submittedName>
</protein>
<evidence type="ECO:0000256" key="1">
    <source>
        <dbReference type="ARBA" id="ARBA00006479"/>
    </source>
</evidence>
<keyword evidence="3" id="KW-1185">Reference proteome</keyword>
<dbReference type="InterPro" id="IPR043129">
    <property type="entry name" value="ATPase_NBD"/>
</dbReference>
<evidence type="ECO:0000313" key="2">
    <source>
        <dbReference type="EMBL" id="OZG66895.1"/>
    </source>
</evidence>
<dbReference type="Pfam" id="PF00480">
    <property type="entry name" value="ROK"/>
    <property type="match status" value="1"/>
</dbReference>
<name>A0A261G6R5_9BIFI</name>
<sequence length="390" mass="41482">MKNSPASAKQHGYNIDVSKTKTARMLHRLIVNGPATRGQLGSELSMSQATATRLLTPLLQMGAIQILDGFNADYTIGKPAYRVAIVPDFTAFVGVKITGDTSYAVVVNLSGKVLDQDEVQIPDDSVDAVIAILVLQISRLTQHCPISGVGIGVGGRVVDSRIVASGILEWNDVDFGDKLHEVLGIPVTVSNDVNAFAQAEAWWGAGRGCNSFVLLCIGSGLGACMVQGGAVVSGEHGSAGMIGHQQITATGPRCESGHVGCARAYASSTCILQNLRENHGIDEDYDTFIGRAASGSQPETMIADDAVKAVARLVRSAIAFIDPDAVIVSGDGVRLLEVFEDNFRRLLTQYRHWNSPPVEVKLQEMQFSFWAKGAAAASMEQWTQSGLILG</sequence>
<dbReference type="PANTHER" id="PTHR18964:SF149">
    <property type="entry name" value="BIFUNCTIONAL UDP-N-ACETYLGLUCOSAMINE 2-EPIMERASE_N-ACETYLMANNOSAMINE KINASE"/>
    <property type="match status" value="1"/>
</dbReference>
<comment type="caution">
    <text evidence="2">The sequence shown here is derived from an EMBL/GenBank/DDBJ whole genome shotgun (WGS) entry which is preliminary data.</text>
</comment>
<dbReference type="Proteomes" id="UP000216451">
    <property type="component" value="Unassembled WGS sequence"/>
</dbReference>
<dbReference type="SUPFAM" id="SSF46785">
    <property type="entry name" value="Winged helix' DNA-binding domain"/>
    <property type="match status" value="1"/>
</dbReference>
<dbReference type="InterPro" id="IPR036388">
    <property type="entry name" value="WH-like_DNA-bd_sf"/>
</dbReference>
<dbReference type="InterPro" id="IPR036390">
    <property type="entry name" value="WH_DNA-bd_sf"/>
</dbReference>
<reference evidence="2 3" key="1">
    <citation type="journal article" date="2017" name="BMC Genomics">
        <title>Comparative genomic and phylogenomic analyses of the Bifidobacteriaceae family.</title>
        <authorList>
            <person name="Lugli G.A."/>
            <person name="Milani C."/>
            <person name="Turroni F."/>
            <person name="Duranti S."/>
            <person name="Mancabelli L."/>
            <person name="Mangifesta M."/>
            <person name="Ferrario C."/>
            <person name="Modesto M."/>
            <person name="Mattarelli P."/>
            <person name="Jiri K."/>
            <person name="van Sinderen D."/>
            <person name="Ventura M."/>
        </authorList>
    </citation>
    <scope>NUCLEOTIDE SEQUENCE [LARGE SCALE GENOMIC DNA]</scope>
    <source>
        <strain evidence="2 3">LMG 28769</strain>
    </source>
</reference>
<dbReference type="EMBL" id="MWXA01000005">
    <property type="protein sequence ID" value="OZG66895.1"/>
    <property type="molecule type" value="Genomic_DNA"/>
</dbReference>
<dbReference type="SUPFAM" id="SSF53067">
    <property type="entry name" value="Actin-like ATPase domain"/>
    <property type="match status" value="1"/>
</dbReference>
<proteinExistence type="inferred from homology"/>
<dbReference type="PANTHER" id="PTHR18964">
    <property type="entry name" value="ROK (REPRESSOR, ORF, KINASE) FAMILY"/>
    <property type="match status" value="1"/>
</dbReference>
<evidence type="ECO:0000313" key="3">
    <source>
        <dbReference type="Proteomes" id="UP000216451"/>
    </source>
</evidence>
<organism evidence="2 3">
    <name type="scientific">Bifidobacterium aquikefiri</name>
    <dbReference type="NCBI Taxonomy" id="1653207"/>
    <lineage>
        <taxon>Bacteria</taxon>
        <taxon>Bacillati</taxon>
        <taxon>Actinomycetota</taxon>
        <taxon>Actinomycetes</taxon>
        <taxon>Bifidobacteriales</taxon>
        <taxon>Bifidobacteriaceae</taxon>
        <taxon>Bifidobacterium</taxon>
    </lineage>
</organism>
<dbReference type="AlphaFoldDB" id="A0A261G6R5"/>
<accession>A0A261G6R5</accession>